<comment type="caution">
    <text evidence="1">The sequence shown here is derived from an EMBL/GenBank/DDBJ whole genome shotgun (WGS) entry which is preliminary data.</text>
</comment>
<evidence type="ECO:0000313" key="2">
    <source>
        <dbReference type="Proteomes" id="UP001157418"/>
    </source>
</evidence>
<reference evidence="1 2" key="1">
    <citation type="submission" date="2022-01" db="EMBL/GenBank/DDBJ databases">
        <authorList>
            <person name="Xiong W."/>
            <person name="Schranz E."/>
        </authorList>
    </citation>
    <scope>NUCLEOTIDE SEQUENCE [LARGE SCALE GENOMIC DNA]</scope>
</reference>
<sequence>MYVLVISCYSAFAMMGALAWQANILIKYQFLFLRGGRTEVSGISPLIKFSSTITIRFLVGGHNVKMSDAVIVEASGGLWFLAFEGCDCYMISAGLKFCGFLSFNAVNTAMVCWYHLYCDLLVVGFHLDAAVSISKIGFCDEIVNLLMDVILLLFPFCW</sequence>
<dbReference type="AlphaFoldDB" id="A0AAU9MV07"/>
<accession>A0AAU9MV07</accession>
<dbReference type="EMBL" id="CAKMRJ010002700">
    <property type="protein sequence ID" value="CAH1429361.1"/>
    <property type="molecule type" value="Genomic_DNA"/>
</dbReference>
<proteinExistence type="predicted"/>
<name>A0AAU9MV07_9ASTR</name>
<dbReference type="Proteomes" id="UP001157418">
    <property type="component" value="Unassembled WGS sequence"/>
</dbReference>
<evidence type="ECO:0000313" key="1">
    <source>
        <dbReference type="EMBL" id="CAH1429361.1"/>
    </source>
</evidence>
<keyword evidence="2" id="KW-1185">Reference proteome</keyword>
<gene>
    <name evidence="1" type="ORF">LVIROSA_LOCUS16227</name>
</gene>
<organism evidence="1 2">
    <name type="scientific">Lactuca virosa</name>
    <dbReference type="NCBI Taxonomy" id="75947"/>
    <lineage>
        <taxon>Eukaryota</taxon>
        <taxon>Viridiplantae</taxon>
        <taxon>Streptophyta</taxon>
        <taxon>Embryophyta</taxon>
        <taxon>Tracheophyta</taxon>
        <taxon>Spermatophyta</taxon>
        <taxon>Magnoliopsida</taxon>
        <taxon>eudicotyledons</taxon>
        <taxon>Gunneridae</taxon>
        <taxon>Pentapetalae</taxon>
        <taxon>asterids</taxon>
        <taxon>campanulids</taxon>
        <taxon>Asterales</taxon>
        <taxon>Asteraceae</taxon>
        <taxon>Cichorioideae</taxon>
        <taxon>Cichorieae</taxon>
        <taxon>Lactucinae</taxon>
        <taxon>Lactuca</taxon>
    </lineage>
</organism>
<protein>
    <submittedName>
        <fullName evidence="1">Uncharacterized protein</fullName>
    </submittedName>
</protein>